<evidence type="ECO:0000256" key="1">
    <source>
        <dbReference type="SAM" id="Phobius"/>
    </source>
</evidence>
<keyword evidence="1" id="KW-1133">Transmembrane helix</keyword>
<sequence length="138" mass="15975">MSALVIPITASVISTLLALIVTSIYNWLKDRKLMSGKALDTKFEALSKRLDEIDENLQKNQRHVTQVSDAALQALLRSELYEIYETWVPKKYAPTWAKENFENLYVRYHSLGKNGVMNEKREVFLALPDTKPFKEKKQ</sequence>
<organism evidence="2">
    <name type="scientific">Siphoviridae sp. ctrgt10</name>
    <dbReference type="NCBI Taxonomy" id="2826479"/>
    <lineage>
        <taxon>Viruses</taxon>
        <taxon>Duplodnaviria</taxon>
        <taxon>Heunggongvirae</taxon>
        <taxon>Uroviricota</taxon>
        <taxon>Caudoviricetes</taxon>
    </lineage>
</organism>
<proteinExistence type="predicted"/>
<dbReference type="EMBL" id="BK014839">
    <property type="protein sequence ID" value="DAD78174.1"/>
    <property type="molecule type" value="Genomic_DNA"/>
</dbReference>
<keyword evidence="1" id="KW-0812">Transmembrane</keyword>
<evidence type="ECO:0000313" key="2">
    <source>
        <dbReference type="EMBL" id="DAD78174.1"/>
    </source>
</evidence>
<protein>
    <submittedName>
        <fullName evidence="2">Uncharacterized protein</fullName>
    </submittedName>
</protein>
<reference evidence="2" key="1">
    <citation type="journal article" date="2021" name="Proc. Natl. Acad. Sci. U.S.A.">
        <title>A Catalog of Tens of Thousands of Viruses from Human Metagenomes Reveals Hidden Associations with Chronic Diseases.</title>
        <authorList>
            <person name="Tisza M.J."/>
            <person name="Buck C.B."/>
        </authorList>
    </citation>
    <scope>NUCLEOTIDE SEQUENCE</scope>
    <source>
        <strain evidence="2">Ctrgt10</strain>
    </source>
</reference>
<feature type="transmembrane region" description="Helical" evidence="1">
    <location>
        <begin position="6"/>
        <end position="28"/>
    </location>
</feature>
<keyword evidence="1" id="KW-0472">Membrane</keyword>
<name>A0A8S5M7G3_9CAUD</name>
<accession>A0A8S5M7G3</accession>